<name>A0ABY9CQ36_VITVI</name>
<dbReference type="Gene3D" id="1.20.1440.90">
    <property type="entry name" value="Phosphoenolpyruvate/pyruvate domain"/>
    <property type="match status" value="1"/>
</dbReference>
<dbReference type="Proteomes" id="UP001227230">
    <property type="component" value="Chromosome 10"/>
</dbReference>
<dbReference type="EMBL" id="CP126657">
    <property type="protein sequence ID" value="WJZ97292.1"/>
    <property type="molecule type" value="Genomic_DNA"/>
</dbReference>
<keyword evidence="2" id="KW-1185">Reference proteome</keyword>
<reference evidence="1 2" key="1">
    <citation type="journal article" date="2023" name="Hortic Res">
        <title>The complete reference genome for grapevine (Vitis vinifera L.) genetics and breeding.</title>
        <authorList>
            <person name="Shi X."/>
            <person name="Cao S."/>
            <person name="Wang X."/>
            <person name="Huang S."/>
            <person name="Wang Y."/>
            <person name="Liu Z."/>
            <person name="Liu W."/>
            <person name="Leng X."/>
            <person name="Peng Y."/>
            <person name="Wang N."/>
            <person name="Wang Y."/>
            <person name="Ma Z."/>
            <person name="Xu X."/>
            <person name="Zhang F."/>
            <person name="Xue H."/>
            <person name="Zhong H."/>
            <person name="Wang Y."/>
            <person name="Zhang K."/>
            <person name="Velt A."/>
            <person name="Avia K."/>
            <person name="Holtgrawe D."/>
            <person name="Grimplet J."/>
            <person name="Matus J.T."/>
            <person name="Ware D."/>
            <person name="Wu X."/>
            <person name="Wang H."/>
            <person name="Liu C."/>
            <person name="Fang Y."/>
            <person name="Rustenholz C."/>
            <person name="Cheng Z."/>
            <person name="Xiao H."/>
            <person name="Zhou Y."/>
        </authorList>
    </citation>
    <scope>NUCLEOTIDE SEQUENCE [LARGE SCALE GENOMIC DNA]</scope>
    <source>
        <strain evidence="2">cv. Pinot noir / PN40024</strain>
        <tissue evidence="1">Leaf</tissue>
    </source>
</reference>
<protein>
    <submittedName>
        <fullName evidence="1">Uncharacterized protein</fullName>
    </submittedName>
</protein>
<proteinExistence type="predicted"/>
<gene>
    <name evidence="1" type="ORF">VitviT2T_015906</name>
</gene>
<sequence>MDMLEPVEDNATLDTIGDVKENNGETTNELLEPLLLCCESLQSCILADGRLDDLIRRVATFGMKLVDINGAGDVLEDCLKALKILPKVNYAMSGYELEMLMDSPLVLKTLQLMVNDGFRWGRVFEGRIHMCGSRIPYSARIPEFLQERLYVVPPRVANGFGLLENERYVVTETKVVKPFPERLTARARVDECNSTLSEVLTALISVEEI</sequence>
<evidence type="ECO:0000313" key="2">
    <source>
        <dbReference type="Proteomes" id="UP001227230"/>
    </source>
</evidence>
<dbReference type="InterPro" id="IPR021135">
    <property type="entry name" value="PEP_COase"/>
</dbReference>
<organism evidence="1 2">
    <name type="scientific">Vitis vinifera</name>
    <name type="common">Grape</name>
    <dbReference type="NCBI Taxonomy" id="29760"/>
    <lineage>
        <taxon>Eukaryota</taxon>
        <taxon>Viridiplantae</taxon>
        <taxon>Streptophyta</taxon>
        <taxon>Embryophyta</taxon>
        <taxon>Tracheophyta</taxon>
        <taxon>Spermatophyta</taxon>
        <taxon>Magnoliopsida</taxon>
        <taxon>eudicotyledons</taxon>
        <taxon>Gunneridae</taxon>
        <taxon>Pentapetalae</taxon>
        <taxon>rosids</taxon>
        <taxon>Vitales</taxon>
        <taxon>Vitaceae</taxon>
        <taxon>Viteae</taxon>
        <taxon>Vitis</taxon>
    </lineage>
</organism>
<evidence type="ECO:0000313" key="1">
    <source>
        <dbReference type="EMBL" id="WJZ97292.1"/>
    </source>
</evidence>
<dbReference type="Pfam" id="PF00311">
    <property type="entry name" value="PEPcase"/>
    <property type="match status" value="1"/>
</dbReference>
<accession>A0ABY9CQ36</accession>